<dbReference type="AlphaFoldDB" id="A0A9Q3GFZ3"/>
<sequence>MSFSTRAKKAADDNAEPKPSSNDDMYSMLTAFKAKVMSLESACSSDAAEIQSLQMALSSPPPAPSSWAALPHYTTSAYNRFMQEPYCAANCFAPLKSDGSNFAKWLSCLNWVLCVAFNTKMLIDDSPSSITGGKQGNLSFHQCIHTTQIRPMHRCRTFAVKGQRLL</sequence>
<protein>
    <submittedName>
        <fullName evidence="2">Uncharacterized protein</fullName>
    </submittedName>
</protein>
<evidence type="ECO:0000313" key="3">
    <source>
        <dbReference type="Proteomes" id="UP000765509"/>
    </source>
</evidence>
<comment type="caution">
    <text evidence="2">The sequence shown here is derived from an EMBL/GenBank/DDBJ whole genome shotgun (WGS) entry which is preliminary data.</text>
</comment>
<keyword evidence="3" id="KW-1185">Reference proteome</keyword>
<dbReference type="EMBL" id="AVOT02001135">
    <property type="protein sequence ID" value="MBW0465819.1"/>
    <property type="molecule type" value="Genomic_DNA"/>
</dbReference>
<organism evidence="2 3">
    <name type="scientific">Austropuccinia psidii MF-1</name>
    <dbReference type="NCBI Taxonomy" id="1389203"/>
    <lineage>
        <taxon>Eukaryota</taxon>
        <taxon>Fungi</taxon>
        <taxon>Dikarya</taxon>
        <taxon>Basidiomycota</taxon>
        <taxon>Pucciniomycotina</taxon>
        <taxon>Pucciniomycetes</taxon>
        <taxon>Pucciniales</taxon>
        <taxon>Sphaerophragmiaceae</taxon>
        <taxon>Austropuccinia</taxon>
    </lineage>
</organism>
<accession>A0A9Q3GFZ3</accession>
<reference evidence="2" key="1">
    <citation type="submission" date="2021-03" db="EMBL/GenBank/DDBJ databases">
        <title>Draft genome sequence of rust myrtle Austropuccinia psidii MF-1, a brazilian biotype.</title>
        <authorList>
            <person name="Quecine M.C."/>
            <person name="Pachon D.M.R."/>
            <person name="Bonatelli M.L."/>
            <person name="Correr F.H."/>
            <person name="Franceschini L.M."/>
            <person name="Leite T.F."/>
            <person name="Margarido G.R.A."/>
            <person name="Almeida C.A."/>
            <person name="Ferrarezi J.A."/>
            <person name="Labate C.A."/>
        </authorList>
    </citation>
    <scope>NUCLEOTIDE SEQUENCE</scope>
    <source>
        <strain evidence="2">MF-1</strain>
    </source>
</reference>
<proteinExistence type="predicted"/>
<evidence type="ECO:0000256" key="1">
    <source>
        <dbReference type="SAM" id="MobiDB-lite"/>
    </source>
</evidence>
<evidence type="ECO:0000313" key="2">
    <source>
        <dbReference type="EMBL" id="MBW0465819.1"/>
    </source>
</evidence>
<dbReference type="Proteomes" id="UP000765509">
    <property type="component" value="Unassembled WGS sequence"/>
</dbReference>
<feature type="region of interest" description="Disordered" evidence="1">
    <location>
        <begin position="1"/>
        <end position="22"/>
    </location>
</feature>
<gene>
    <name evidence="2" type="ORF">O181_005534</name>
</gene>
<name>A0A9Q3GFZ3_9BASI</name>
<dbReference type="OrthoDB" id="2505547at2759"/>